<proteinExistence type="predicted"/>
<evidence type="ECO:0000313" key="1">
    <source>
        <dbReference type="EMBL" id="OLQ13045.1"/>
    </source>
</evidence>
<dbReference type="AlphaFoldDB" id="A0A1Q9F051"/>
<sequence length="277" mass="29325">MAGASAISAQLNLQPRGLVAYLGANANGTNSFVCRSGIQDIVPWSEQEQPALNLSLHFRKSSFLGSHLRSGFFFDTSRSVRVHPQISGARVSVGSYRRLRLLFPLTFPLLPLSLRSDGAIALAQQLIWDVPNVTIPAGEEQRRTAAAATAEEAAASIGSSIASTEAAMATPPLQLVRKQAYPHLLPPSPLPGMRGEPQLTVAFSSGRGDGPDHFCWMGRAPGSGYMAPSGPEEASAEGNRAHSFASGFRVQRGFPAADAGPDDDEGPLKLNSCVFMA</sequence>
<comment type="caution">
    <text evidence="1">The sequence shown here is derived from an EMBL/GenBank/DDBJ whole genome shotgun (WGS) entry which is preliminary data.</text>
</comment>
<evidence type="ECO:0000313" key="2">
    <source>
        <dbReference type="Proteomes" id="UP000186817"/>
    </source>
</evidence>
<keyword evidence="2" id="KW-1185">Reference proteome</keyword>
<reference evidence="1 2" key="1">
    <citation type="submission" date="2016-02" db="EMBL/GenBank/DDBJ databases">
        <title>Genome analysis of coral dinoflagellate symbionts highlights evolutionary adaptations to a symbiotic lifestyle.</title>
        <authorList>
            <person name="Aranda M."/>
            <person name="Li Y."/>
            <person name="Liew Y.J."/>
            <person name="Baumgarten S."/>
            <person name="Simakov O."/>
            <person name="Wilson M."/>
            <person name="Piel J."/>
            <person name="Ashoor H."/>
            <person name="Bougouffa S."/>
            <person name="Bajic V.B."/>
            <person name="Ryu T."/>
            <person name="Ravasi T."/>
            <person name="Bayer T."/>
            <person name="Micklem G."/>
            <person name="Kim H."/>
            <person name="Bhak J."/>
            <person name="Lajeunesse T.C."/>
            <person name="Voolstra C.R."/>
        </authorList>
    </citation>
    <scope>NUCLEOTIDE SEQUENCE [LARGE SCALE GENOMIC DNA]</scope>
    <source>
        <strain evidence="1 2">CCMP2467</strain>
    </source>
</reference>
<name>A0A1Q9F051_SYMMI</name>
<accession>A0A1Q9F051</accession>
<dbReference type="OrthoDB" id="10359001at2759"/>
<organism evidence="1 2">
    <name type="scientific">Symbiodinium microadriaticum</name>
    <name type="common">Dinoflagellate</name>
    <name type="synonym">Zooxanthella microadriatica</name>
    <dbReference type="NCBI Taxonomy" id="2951"/>
    <lineage>
        <taxon>Eukaryota</taxon>
        <taxon>Sar</taxon>
        <taxon>Alveolata</taxon>
        <taxon>Dinophyceae</taxon>
        <taxon>Suessiales</taxon>
        <taxon>Symbiodiniaceae</taxon>
        <taxon>Symbiodinium</taxon>
    </lineage>
</organism>
<dbReference type="EMBL" id="LSRX01000033">
    <property type="protein sequence ID" value="OLQ13045.1"/>
    <property type="molecule type" value="Genomic_DNA"/>
</dbReference>
<dbReference type="Proteomes" id="UP000186817">
    <property type="component" value="Unassembled WGS sequence"/>
</dbReference>
<gene>
    <name evidence="1" type="ORF">AK812_SmicGene2901</name>
</gene>
<protein>
    <submittedName>
        <fullName evidence="1">Uncharacterized protein</fullName>
    </submittedName>
</protein>